<evidence type="ECO:0000313" key="1">
    <source>
        <dbReference type="EMBL" id="MDR6457848.1"/>
    </source>
</evidence>
<gene>
    <name evidence="1" type="ORF">J2786_000941</name>
</gene>
<proteinExistence type="predicted"/>
<accession>A0ACC6J4M6</accession>
<dbReference type="Proteomes" id="UP001184833">
    <property type="component" value="Unassembled WGS sequence"/>
</dbReference>
<organism evidence="1 2">
    <name type="scientific">Chryseobacterium vietnamense</name>
    <dbReference type="NCBI Taxonomy" id="866785"/>
    <lineage>
        <taxon>Bacteria</taxon>
        <taxon>Pseudomonadati</taxon>
        <taxon>Bacteroidota</taxon>
        <taxon>Flavobacteriia</taxon>
        <taxon>Flavobacteriales</taxon>
        <taxon>Weeksellaceae</taxon>
        <taxon>Chryseobacterium group</taxon>
        <taxon>Chryseobacterium</taxon>
    </lineage>
</organism>
<comment type="caution">
    <text evidence="1">The sequence shown here is derived from an EMBL/GenBank/DDBJ whole genome shotgun (WGS) entry which is preliminary data.</text>
</comment>
<sequence>MPFAECNALANLIKDVVKKLADSALKRTTPIQKYTF</sequence>
<evidence type="ECO:0000313" key="2">
    <source>
        <dbReference type="Proteomes" id="UP001184833"/>
    </source>
</evidence>
<protein>
    <submittedName>
        <fullName evidence="1">Uncharacterized protein</fullName>
    </submittedName>
</protein>
<dbReference type="EMBL" id="JAVDQX010000001">
    <property type="protein sequence ID" value="MDR6457848.1"/>
    <property type="molecule type" value="Genomic_DNA"/>
</dbReference>
<reference evidence="1" key="1">
    <citation type="submission" date="2023-07" db="EMBL/GenBank/DDBJ databases">
        <title>Sorghum-associated microbial communities from plants grown in Nebraska, USA.</title>
        <authorList>
            <person name="Schachtman D."/>
        </authorList>
    </citation>
    <scope>NUCLEOTIDE SEQUENCE</scope>
    <source>
        <strain evidence="1">DS2329</strain>
    </source>
</reference>
<keyword evidence="2" id="KW-1185">Reference proteome</keyword>
<name>A0ACC6J4M6_9FLAO</name>